<evidence type="ECO:0000256" key="1">
    <source>
        <dbReference type="SAM" id="MobiDB-lite"/>
    </source>
</evidence>
<proteinExistence type="predicted"/>
<dbReference type="EMBL" id="CAJNOW010003280">
    <property type="protein sequence ID" value="CAF1376718.1"/>
    <property type="molecule type" value="Genomic_DNA"/>
</dbReference>
<dbReference type="EMBL" id="CAJOBJ010009669">
    <property type="protein sequence ID" value="CAF4143908.1"/>
    <property type="molecule type" value="Genomic_DNA"/>
</dbReference>
<name>A0A815J7C2_9BILA</name>
<evidence type="ECO:0000313" key="4">
    <source>
        <dbReference type="Proteomes" id="UP000663834"/>
    </source>
</evidence>
<protein>
    <submittedName>
        <fullName evidence="2">Uncharacterized protein</fullName>
    </submittedName>
</protein>
<comment type="caution">
    <text evidence="2">The sequence shown here is derived from an EMBL/GenBank/DDBJ whole genome shotgun (WGS) entry which is preliminary data.</text>
</comment>
<dbReference type="OrthoDB" id="10045048at2759"/>
<evidence type="ECO:0000313" key="3">
    <source>
        <dbReference type="EMBL" id="CAF4143908.1"/>
    </source>
</evidence>
<feature type="region of interest" description="Disordered" evidence="1">
    <location>
        <begin position="150"/>
        <end position="175"/>
    </location>
</feature>
<feature type="compositionally biased region" description="Pro residues" evidence="1">
    <location>
        <begin position="154"/>
        <end position="175"/>
    </location>
</feature>
<dbReference type="Proteomes" id="UP000681720">
    <property type="component" value="Unassembled WGS sequence"/>
</dbReference>
<reference evidence="2" key="1">
    <citation type="submission" date="2021-02" db="EMBL/GenBank/DDBJ databases">
        <authorList>
            <person name="Nowell W R."/>
        </authorList>
    </citation>
    <scope>NUCLEOTIDE SEQUENCE</scope>
</reference>
<dbReference type="Proteomes" id="UP000663834">
    <property type="component" value="Unassembled WGS sequence"/>
</dbReference>
<sequence length="409" mass="45245">MSLQDVSNDSSVMNWLHQAGHGHLVADQHRSAVMSPSTSAPRVTHNYDNTDLYGDLYNGAEAHAQADHLHGQSYGTQYRHEDFVSSPTQFLAPYSHQQPYDADIENLKRDPNTRIIQQPAQNNVEYKQRIFVRYLQPPTPPVSGSIIIREKQLPQPPPDSPLIIRRPPPPPPPTPPPVVIRERPPLIPPPQPTTIINKIIPAPPKPPRQVIIEQYPPLPTKPQNVIIEKWLPVAPRQRRVIYERAPPSMIQQPRPPLVVQHAQPQVRVHREIFTDPCPKRPCQQVAQVCGCQQSCSTVCPSSLTSYNPHSIIQPAYGGMSYPQSGVVVMQSGATNAISSSSYGMPYSCVCHSQTIAGLGGYGGSITTVPTVGHSCEQSMVYQVPGNVPIENVLRQFGIEPGNIQHPGYF</sequence>
<dbReference type="AlphaFoldDB" id="A0A815J7C2"/>
<organism evidence="2 4">
    <name type="scientific">Rotaria magnacalcarata</name>
    <dbReference type="NCBI Taxonomy" id="392030"/>
    <lineage>
        <taxon>Eukaryota</taxon>
        <taxon>Metazoa</taxon>
        <taxon>Spiralia</taxon>
        <taxon>Gnathifera</taxon>
        <taxon>Rotifera</taxon>
        <taxon>Eurotatoria</taxon>
        <taxon>Bdelloidea</taxon>
        <taxon>Philodinida</taxon>
        <taxon>Philodinidae</taxon>
        <taxon>Rotaria</taxon>
    </lineage>
</organism>
<gene>
    <name evidence="3" type="ORF">GIL414_LOCUS19161</name>
    <name evidence="2" type="ORF">KQP761_LOCUS8497</name>
</gene>
<evidence type="ECO:0000313" key="2">
    <source>
        <dbReference type="EMBL" id="CAF1376718.1"/>
    </source>
</evidence>
<accession>A0A815J7C2</accession>